<reference evidence="2" key="1">
    <citation type="submission" date="2020-02" db="EMBL/GenBank/DDBJ databases">
        <authorList>
            <person name="Meier V. D."/>
        </authorList>
    </citation>
    <scope>NUCLEOTIDE SEQUENCE</scope>
    <source>
        <strain evidence="2">AVDCRST_MAG68</strain>
    </source>
</reference>
<feature type="compositionally biased region" description="Low complexity" evidence="1">
    <location>
        <begin position="138"/>
        <end position="148"/>
    </location>
</feature>
<feature type="compositionally biased region" description="Basic residues" evidence="1">
    <location>
        <begin position="1"/>
        <end position="17"/>
    </location>
</feature>
<feature type="compositionally biased region" description="Low complexity" evidence="1">
    <location>
        <begin position="106"/>
        <end position="118"/>
    </location>
</feature>
<feature type="region of interest" description="Disordered" evidence="1">
    <location>
        <begin position="1"/>
        <end position="213"/>
    </location>
</feature>
<feature type="non-terminal residue" evidence="2">
    <location>
        <position position="1"/>
    </location>
</feature>
<organism evidence="2">
    <name type="scientific">uncultured Gemmatimonadota bacterium</name>
    <dbReference type="NCBI Taxonomy" id="203437"/>
    <lineage>
        <taxon>Bacteria</taxon>
        <taxon>Pseudomonadati</taxon>
        <taxon>Gemmatimonadota</taxon>
        <taxon>environmental samples</taxon>
    </lineage>
</organism>
<sequence>DHLPHRVHGGRRRGPRPRRADQRAGRQRAHDRRPRAVAARRHARTARLRHSRPRARVAARLLPRLPGRRPHPGDVRGRRGGRLASAAVERGPRRDAQLRRDHGRPGRAAGPALRPLAPVQRSGGGHVAGRGRTRHTAAGEAEGSAAGAERARHARLLRPAAAAGGLAAPLPLPGVRARHRAQPPPRREPRGAAVRHARPRPGAGRDGGHFPAL</sequence>
<feature type="compositionally biased region" description="Low complexity" evidence="1">
    <location>
        <begin position="157"/>
        <end position="175"/>
    </location>
</feature>
<name>A0A6J4KAW3_9BACT</name>
<accession>A0A6J4KAW3</accession>
<protein>
    <submittedName>
        <fullName evidence="2">Uncharacterized protein</fullName>
    </submittedName>
</protein>
<gene>
    <name evidence="2" type="ORF">AVDCRST_MAG68-347</name>
</gene>
<feature type="compositionally biased region" description="Basic and acidic residues" evidence="1">
    <location>
        <begin position="90"/>
        <end position="104"/>
    </location>
</feature>
<dbReference type="AlphaFoldDB" id="A0A6J4KAW3"/>
<proteinExistence type="predicted"/>
<feature type="non-terminal residue" evidence="2">
    <location>
        <position position="213"/>
    </location>
</feature>
<evidence type="ECO:0000313" key="2">
    <source>
        <dbReference type="EMBL" id="CAA9300397.1"/>
    </source>
</evidence>
<feature type="compositionally biased region" description="Basic residues" evidence="1">
    <location>
        <begin position="25"/>
        <end position="57"/>
    </location>
</feature>
<dbReference type="EMBL" id="CADCTW010000025">
    <property type="protein sequence ID" value="CAA9300397.1"/>
    <property type="molecule type" value="Genomic_DNA"/>
</dbReference>
<evidence type="ECO:0000256" key="1">
    <source>
        <dbReference type="SAM" id="MobiDB-lite"/>
    </source>
</evidence>